<reference evidence="2 3" key="1">
    <citation type="submission" date="2020-10" db="EMBL/GenBank/DDBJ databases">
        <title>Janibacter indicus TT2 genome sequence.</title>
        <authorList>
            <person name="Lee K."/>
            <person name="Ganzorig M."/>
        </authorList>
    </citation>
    <scope>NUCLEOTIDE SEQUENCE [LARGE SCALE GENOMIC DNA]</scope>
    <source>
        <strain evidence="2 3">TT2</strain>
    </source>
</reference>
<proteinExistence type="predicted"/>
<feature type="transmembrane region" description="Helical" evidence="1">
    <location>
        <begin position="123"/>
        <end position="142"/>
    </location>
</feature>
<evidence type="ECO:0000313" key="2">
    <source>
        <dbReference type="EMBL" id="QOK21484.1"/>
    </source>
</evidence>
<keyword evidence="1" id="KW-1133">Transmembrane helix</keyword>
<feature type="transmembrane region" description="Helical" evidence="1">
    <location>
        <begin position="217"/>
        <end position="235"/>
    </location>
</feature>
<feature type="transmembrane region" description="Helical" evidence="1">
    <location>
        <begin position="424"/>
        <end position="444"/>
    </location>
</feature>
<dbReference type="Proteomes" id="UP000593998">
    <property type="component" value="Chromosome"/>
</dbReference>
<organism evidence="2 3">
    <name type="scientific">Janibacter indicus</name>
    <dbReference type="NCBI Taxonomy" id="857417"/>
    <lineage>
        <taxon>Bacteria</taxon>
        <taxon>Bacillati</taxon>
        <taxon>Actinomycetota</taxon>
        <taxon>Actinomycetes</taxon>
        <taxon>Micrococcales</taxon>
        <taxon>Intrasporangiaceae</taxon>
        <taxon>Janibacter</taxon>
    </lineage>
</organism>
<dbReference type="AlphaFoldDB" id="A0A7L9IWJ6"/>
<name>A0A7L9IWJ6_9MICO</name>
<feature type="transmembrane region" description="Helical" evidence="1">
    <location>
        <begin position="256"/>
        <end position="274"/>
    </location>
</feature>
<evidence type="ECO:0000256" key="1">
    <source>
        <dbReference type="SAM" id="Phobius"/>
    </source>
</evidence>
<accession>A0A7L9IWJ6</accession>
<feature type="transmembrane region" description="Helical" evidence="1">
    <location>
        <begin position="328"/>
        <end position="346"/>
    </location>
</feature>
<evidence type="ECO:0000313" key="3">
    <source>
        <dbReference type="Proteomes" id="UP000593998"/>
    </source>
</evidence>
<feature type="transmembrane region" description="Helical" evidence="1">
    <location>
        <begin position="383"/>
        <end position="403"/>
    </location>
</feature>
<dbReference type="RefSeq" id="WP_125932817.1">
    <property type="nucleotide sequence ID" value="NZ_CP013290.1"/>
</dbReference>
<dbReference type="EMBL" id="CP062789">
    <property type="protein sequence ID" value="QOK21484.1"/>
    <property type="molecule type" value="Genomic_DNA"/>
</dbReference>
<sequence length="565" mass="59733">MGRPRRTRPRPFPLRRLTDLRYRLDPRGWTTSEALLAVALLAVVIGPIAAAVQAIAHGWQPSGDDATVALRTAGILDGHLPVTGMRSTSGDGGHQDLATHHLGPLQFYLLALPLALTGGSAAGLAVGGALVAAAASVLSVVWARRLGGTLGVVVFTAGVLLTQWAIGGEAMFRPFNPYAPLLPTFLALLLLWGLAHGDRRALPPFVVAVSLIAQSNLAFLPLAVALAALATGLVLRPRLTRTRRRRHPDDRPAHRWALGLGVLVWLPSIVELVVHQPNNLAQIVRWATSGTGDPIGLTAGIGHLDLIAPGPGGFRRNSPDLLTQGGELATVVGIGIIVLLAAIATGYRVPQGRASSAWPARVALVANLGMLATASRLPEWPLAPYWVITWLPVAAFTWCALVWRGLAYLDSATPHLPARIARPLGAALVAGGVAATVLALPPAWAEYDSMTRVARAAGDDLGAGEGRHLRISGLGFVPTLGASPAVAWQAHRQGWQPHYLTPWPFPEDADHLWAGTGPEDADTIYLTDSAEAELAKNVPATAREVAVLRMTHREGDIDVYRDPGS</sequence>
<feature type="transmembrane region" description="Helical" evidence="1">
    <location>
        <begin position="148"/>
        <end position="166"/>
    </location>
</feature>
<evidence type="ECO:0008006" key="4">
    <source>
        <dbReference type="Google" id="ProtNLM"/>
    </source>
</evidence>
<keyword evidence="1" id="KW-0812">Transmembrane</keyword>
<protein>
    <recommendedName>
        <fullName evidence="4">4-amino-4-deoxy-L-arabinose transferase</fullName>
    </recommendedName>
</protein>
<gene>
    <name evidence="2" type="ORF">IGS73_09895</name>
</gene>
<keyword evidence="1" id="KW-0472">Membrane</keyword>